<dbReference type="EMBL" id="JTDY01006564">
    <property type="protein sequence ID" value="KOB65887.1"/>
    <property type="molecule type" value="Genomic_DNA"/>
</dbReference>
<proteinExistence type="predicted"/>
<gene>
    <name evidence="2" type="ORF">OBRU01_22499</name>
</gene>
<name>A0A0L7KRG2_OPEBR</name>
<protein>
    <submittedName>
        <fullName evidence="2">5'-3' exoribonuclease</fullName>
    </submittedName>
</protein>
<reference evidence="2 3" key="1">
    <citation type="journal article" date="2015" name="Genome Biol. Evol.">
        <title>The genome of winter moth (Operophtera brumata) provides a genomic perspective on sexual dimorphism and phenology.</title>
        <authorList>
            <person name="Derks M.F."/>
            <person name="Smit S."/>
            <person name="Salis L."/>
            <person name="Schijlen E."/>
            <person name="Bossers A."/>
            <person name="Mateman C."/>
            <person name="Pijl A.S."/>
            <person name="de Ridder D."/>
            <person name="Groenen M.A."/>
            <person name="Visser M.E."/>
            <person name="Megens H.J."/>
        </authorList>
    </citation>
    <scope>NUCLEOTIDE SEQUENCE [LARGE SCALE GENOMIC DNA]</scope>
    <source>
        <strain evidence="2">WM2013NL</strain>
        <tissue evidence="2">Head and thorax</tissue>
    </source>
</reference>
<dbReference type="AlphaFoldDB" id="A0A0L7KRG2"/>
<accession>A0A0L7KRG2</accession>
<keyword evidence="3" id="KW-1185">Reference proteome</keyword>
<comment type="caution">
    <text evidence="2">The sequence shown here is derived from an EMBL/GenBank/DDBJ whole genome shotgun (WGS) entry which is preliminary data.</text>
</comment>
<organism evidence="2 3">
    <name type="scientific">Operophtera brumata</name>
    <name type="common">Winter moth</name>
    <name type="synonym">Phalaena brumata</name>
    <dbReference type="NCBI Taxonomy" id="104452"/>
    <lineage>
        <taxon>Eukaryota</taxon>
        <taxon>Metazoa</taxon>
        <taxon>Ecdysozoa</taxon>
        <taxon>Arthropoda</taxon>
        <taxon>Hexapoda</taxon>
        <taxon>Insecta</taxon>
        <taxon>Pterygota</taxon>
        <taxon>Neoptera</taxon>
        <taxon>Endopterygota</taxon>
        <taxon>Lepidoptera</taxon>
        <taxon>Glossata</taxon>
        <taxon>Ditrysia</taxon>
        <taxon>Geometroidea</taxon>
        <taxon>Geometridae</taxon>
        <taxon>Larentiinae</taxon>
        <taxon>Operophtera</taxon>
    </lineage>
</organism>
<evidence type="ECO:0000256" key="1">
    <source>
        <dbReference type="SAM" id="MobiDB-lite"/>
    </source>
</evidence>
<dbReference type="Proteomes" id="UP000037510">
    <property type="component" value="Unassembled WGS sequence"/>
</dbReference>
<feature type="compositionally biased region" description="Basic and acidic residues" evidence="1">
    <location>
        <begin position="1"/>
        <end position="11"/>
    </location>
</feature>
<sequence length="66" mass="7517">MLGHHMPRERGSYASIPPPPGQDQQRSKYIYILTRSRAAGWHRMLGHHMPRERGSYASIPPPPGQD</sequence>
<evidence type="ECO:0000313" key="2">
    <source>
        <dbReference type="EMBL" id="KOB65887.1"/>
    </source>
</evidence>
<feature type="region of interest" description="Disordered" evidence="1">
    <location>
        <begin position="1"/>
        <end position="27"/>
    </location>
</feature>
<evidence type="ECO:0000313" key="3">
    <source>
        <dbReference type="Proteomes" id="UP000037510"/>
    </source>
</evidence>